<feature type="compositionally biased region" description="Basic and acidic residues" evidence="2">
    <location>
        <begin position="130"/>
        <end position="140"/>
    </location>
</feature>
<dbReference type="Proteomes" id="UP000271974">
    <property type="component" value="Unassembled WGS sequence"/>
</dbReference>
<sequence>MLPHQSPEFPRTFAFEINVRLAFVSKMASSISDERLREMEEEMDRFEAEIEGPQDASGAFILGAKTFDRVQAQLTAIRHDMSSGPDRGHHPPRGGESSRNQFGDEDFRHHLRPGQKRRHEADEDEQFFDIDERPGRPQGP</sequence>
<dbReference type="AlphaFoldDB" id="A0A3S1B090"/>
<accession>A0A3S1B090</accession>
<proteinExistence type="predicted"/>
<feature type="compositionally biased region" description="Basic and acidic residues" evidence="2">
    <location>
        <begin position="77"/>
        <end position="89"/>
    </location>
</feature>
<keyword evidence="1" id="KW-0175">Coiled coil</keyword>
<feature type="coiled-coil region" evidence="1">
    <location>
        <begin position="29"/>
        <end position="56"/>
    </location>
</feature>
<keyword evidence="4" id="KW-1185">Reference proteome</keyword>
<reference evidence="3 4" key="1">
    <citation type="submission" date="2019-01" db="EMBL/GenBank/DDBJ databases">
        <title>A draft genome assembly of the solar-powered sea slug Elysia chlorotica.</title>
        <authorList>
            <person name="Cai H."/>
            <person name="Li Q."/>
            <person name="Fang X."/>
            <person name="Li J."/>
            <person name="Curtis N.E."/>
            <person name="Altenburger A."/>
            <person name="Shibata T."/>
            <person name="Feng M."/>
            <person name="Maeda T."/>
            <person name="Schwartz J.A."/>
            <person name="Shigenobu S."/>
            <person name="Lundholm N."/>
            <person name="Nishiyama T."/>
            <person name="Yang H."/>
            <person name="Hasebe M."/>
            <person name="Li S."/>
            <person name="Pierce S.K."/>
            <person name="Wang J."/>
        </authorList>
    </citation>
    <scope>NUCLEOTIDE SEQUENCE [LARGE SCALE GENOMIC DNA]</scope>
    <source>
        <strain evidence="3">EC2010</strain>
        <tissue evidence="3">Whole organism of an adult</tissue>
    </source>
</reference>
<evidence type="ECO:0000256" key="2">
    <source>
        <dbReference type="SAM" id="MobiDB-lite"/>
    </source>
</evidence>
<feature type="non-terminal residue" evidence="3">
    <location>
        <position position="140"/>
    </location>
</feature>
<feature type="compositionally biased region" description="Basic residues" evidence="2">
    <location>
        <begin position="109"/>
        <end position="118"/>
    </location>
</feature>
<gene>
    <name evidence="3" type="ORF">EGW08_020555</name>
</gene>
<dbReference type="EMBL" id="RQTK01001175">
    <property type="protein sequence ID" value="RUS71682.1"/>
    <property type="molecule type" value="Genomic_DNA"/>
</dbReference>
<name>A0A3S1B090_ELYCH</name>
<protein>
    <submittedName>
        <fullName evidence="3">Uncharacterized protein</fullName>
    </submittedName>
</protein>
<organism evidence="3 4">
    <name type="scientific">Elysia chlorotica</name>
    <name type="common">Eastern emerald elysia</name>
    <name type="synonym">Sea slug</name>
    <dbReference type="NCBI Taxonomy" id="188477"/>
    <lineage>
        <taxon>Eukaryota</taxon>
        <taxon>Metazoa</taxon>
        <taxon>Spiralia</taxon>
        <taxon>Lophotrochozoa</taxon>
        <taxon>Mollusca</taxon>
        <taxon>Gastropoda</taxon>
        <taxon>Heterobranchia</taxon>
        <taxon>Euthyneura</taxon>
        <taxon>Panpulmonata</taxon>
        <taxon>Sacoglossa</taxon>
        <taxon>Placobranchoidea</taxon>
        <taxon>Plakobranchidae</taxon>
        <taxon>Elysia</taxon>
    </lineage>
</organism>
<comment type="caution">
    <text evidence="3">The sequence shown here is derived from an EMBL/GenBank/DDBJ whole genome shotgun (WGS) entry which is preliminary data.</text>
</comment>
<feature type="region of interest" description="Disordered" evidence="2">
    <location>
        <begin position="76"/>
        <end position="140"/>
    </location>
</feature>
<evidence type="ECO:0000256" key="1">
    <source>
        <dbReference type="SAM" id="Coils"/>
    </source>
</evidence>
<evidence type="ECO:0000313" key="4">
    <source>
        <dbReference type="Proteomes" id="UP000271974"/>
    </source>
</evidence>
<evidence type="ECO:0000313" key="3">
    <source>
        <dbReference type="EMBL" id="RUS71682.1"/>
    </source>
</evidence>